<reference evidence="20" key="1">
    <citation type="submission" date="2020-09" db="EMBL/GenBank/DDBJ databases">
        <title>A novel bacterium of genus Bacillus, isolated from South China Sea.</title>
        <authorList>
            <person name="Huang H."/>
            <person name="Mo K."/>
            <person name="Hu Y."/>
        </authorList>
    </citation>
    <scope>NUCLEOTIDE SEQUENCE</scope>
    <source>
        <strain evidence="20">IB182487</strain>
    </source>
</reference>
<evidence type="ECO:0000256" key="4">
    <source>
        <dbReference type="ARBA" id="ARBA00022516"/>
    </source>
</evidence>
<feature type="binding site" evidence="17">
    <location>
        <begin position="98"/>
        <end position="99"/>
    </location>
    <ligand>
        <name>ATP</name>
        <dbReference type="ChEBI" id="CHEBI:30616"/>
    </ligand>
</feature>
<accession>A0A926NK69</accession>
<keyword evidence="12 19" id="KW-0472">Membrane</keyword>
<feature type="active site" description="Proton acceptor" evidence="15">
    <location>
        <position position="73"/>
    </location>
</feature>
<protein>
    <submittedName>
        <fullName evidence="20">Diacylglycerol kinase family protein</fullName>
    </submittedName>
</protein>
<evidence type="ECO:0000256" key="15">
    <source>
        <dbReference type="PIRSR" id="PIRSR600829-1"/>
    </source>
</evidence>
<evidence type="ECO:0000256" key="12">
    <source>
        <dbReference type="ARBA" id="ARBA00023136"/>
    </source>
</evidence>
<keyword evidence="10 19" id="KW-1133">Transmembrane helix</keyword>
<dbReference type="PANTHER" id="PTHR34299">
    <property type="entry name" value="DIACYLGLYCEROL KINASE"/>
    <property type="match status" value="1"/>
</dbReference>
<keyword evidence="8 20" id="KW-0418">Kinase</keyword>
<dbReference type="GO" id="GO:0016301">
    <property type="term" value="F:kinase activity"/>
    <property type="evidence" value="ECO:0007669"/>
    <property type="project" value="UniProtKB-KW"/>
</dbReference>
<feature type="binding site" evidence="17">
    <location>
        <position position="80"/>
    </location>
    <ligand>
        <name>ATP</name>
        <dbReference type="ChEBI" id="CHEBI:30616"/>
    </ligand>
</feature>
<feature type="binding site" evidence="18">
    <location>
        <position position="32"/>
    </location>
    <ligand>
        <name>a divalent metal cation</name>
        <dbReference type="ChEBI" id="CHEBI:60240"/>
    </ligand>
</feature>
<evidence type="ECO:0000256" key="11">
    <source>
        <dbReference type="ARBA" id="ARBA00023098"/>
    </source>
</evidence>
<keyword evidence="3" id="KW-1003">Cell membrane</keyword>
<evidence type="ECO:0000256" key="10">
    <source>
        <dbReference type="ARBA" id="ARBA00022989"/>
    </source>
</evidence>
<evidence type="ECO:0000256" key="5">
    <source>
        <dbReference type="ARBA" id="ARBA00022679"/>
    </source>
</evidence>
<dbReference type="EMBL" id="JACXAI010000025">
    <property type="protein sequence ID" value="MBD1382108.1"/>
    <property type="molecule type" value="Genomic_DNA"/>
</dbReference>
<keyword evidence="14" id="KW-1208">Phospholipid metabolism</keyword>
<dbReference type="PROSITE" id="PS01069">
    <property type="entry name" value="DAGK_PROKAR"/>
    <property type="match status" value="1"/>
</dbReference>
<dbReference type="GO" id="GO:0005524">
    <property type="term" value="F:ATP binding"/>
    <property type="evidence" value="ECO:0007669"/>
    <property type="project" value="UniProtKB-KW"/>
</dbReference>
<dbReference type="AlphaFoldDB" id="A0A926NK69"/>
<feature type="transmembrane region" description="Helical" evidence="19">
    <location>
        <begin position="100"/>
        <end position="121"/>
    </location>
</feature>
<feature type="binding site" evidence="17">
    <location>
        <position position="32"/>
    </location>
    <ligand>
        <name>ATP</name>
        <dbReference type="ChEBI" id="CHEBI:30616"/>
    </ligand>
</feature>
<evidence type="ECO:0000256" key="17">
    <source>
        <dbReference type="PIRSR" id="PIRSR600829-3"/>
    </source>
</evidence>
<gene>
    <name evidence="20" type="ORF">IC621_17905</name>
</gene>
<evidence type="ECO:0000256" key="3">
    <source>
        <dbReference type="ARBA" id="ARBA00022475"/>
    </source>
</evidence>
<dbReference type="GO" id="GO:0008654">
    <property type="term" value="P:phospholipid biosynthetic process"/>
    <property type="evidence" value="ECO:0007669"/>
    <property type="project" value="UniProtKB-KW"/>
</dbReference>
<comment type="subcellular location">
    <subcellularLocation>
        <location evidence="1">Cell membrane</location>
        <topology evidence="1">Multi-pass membrane protein</topology>
    </subcellularLocation>
</comment>
<evidence type="ECO:0000256" key="16">
    <source>
        <dbReference type="PIRSR" id="PIRSR600829-2"/>
    </source>
</evidence>
<organism evidence="20 21">
    <name type="scientific">Metabacillus arenae</name>
    <dbReference type="NCBI Taxonomy" id="2771434"/>
    <lineage>
        <taxon>Bacteria</taxon>
        <taxon>Bacillati</taxon>
        <taxon>Bacillota</taxon>
        <taxon>Bacilli</taxon>
        <taxon>Bacillales</taxon>
        <taxon>Bacillaceae</taxon>
        <taxon>Metabacillus</taxon>
    </lineage>
</organism>
<dbReference type="CDD" id="cd14265">
    <property type="entry name" value="UDPK_IM_like"/>
    <property type="match status" value="1"/>
</dbReference>
<dbReference type="Gene3D" id="1.10.287.3610">
    <property type="match status" value="1"/>
</dbReference>
<evidence type="ECO:0000256" key="9">
    <source>
        <dbReference type="ARBA" id="ARBA00022840"/>
    </source>
</evidence>
<keyword evidence="6 19" id="KW-0812">Transmembrane</keyword>
<feature type="transmembrane region" description="Helical" evidence="19">
    <location>
        <begin position="35"/>
        <end position="53"/>
    </location>
</feature>
<proteinExistence type="inferred from homology"/>
<keyword evidence="18" id="KW-0460">Magnesium</keyword>
<dbReference type="GO" id="GO:0046872">
    <property type="term" value="F:metal ion binding"/>
    <property type="evidence" value="ECO:0007669"/>
    <property type="project" value="UniProtKB-KW"/>
</dbReference>
<feature type="transmembrane region" description="Helical" evidence="19">
    <location>
        <begin position="59"/>
        <end position="79"/>
    </location>
</feature>
<evidence type="ECO:0000256" key="18">
    <source>
        <dbReference type="PIRSR" id="PIRSR600829-4"/>
    </source>
</evidence>
<comment type="caution">
    <text evidence="20">The sequence shown here is derived from an EMBL/GenBank/DDBJ whole genome shotgun (WGS) entry which is preliminary data.</text>
</comment>
<evidence type="ECO:0000313" key="20">
    <source>
        <dbReference type="EMBL" id="MBD1382108.1"/>
    </source>
</evidence>
<evidence type="ECO:0000256" key="8">
    <source>
        <dbReference type="ARBA" id="ARBA00022777"/>
    </source>
</evidence>
<keyword evidence="4" id="KW-0444">Lipid biosynthesis</keyword>
<feature type="binding site" evidence="17">
    <location>
        <position position="13"/>
    </location>
    <ligand>
        <name>ATP</name>
        <dbReference type="ChEBI" id="CHEBI:30616"/>
    </ligand>
</feature>
<keyword evidence="9 17" id="KW-0067">ATP-binding</keyword>
<evidence type="ECO:0000256" key="14">
    <source>
        <dbReference type="ARBA" id="ARBA00023264"/>
    </source>
</evidence>
<feature type="binding site" evidence="16">
    <location>
        <position position="13"/>
    </location>
    <ligand>
        <name>substrate</name>
    </ligand>
</feature>
<name>A0A926NK69_9BACI</name>
<dbReference type="Proteomes" id="UP000626844">
    <property type="component" value="Unassembled WGS sequence"/>
</dbReference>
<keyword evidence="21" id="KW-1185">Reference proteome</keyword>
<evidence type="ECO:0000256" key="2">
    <source>
        <dbReference type="ARBA" id="ARBA00005967"/>
    </source>
</evidence>
<dbReference type="InterPro" id="IPR036945">
    <property type="entry name" value="DAGK_sf"/>
</dbReference>
<dbReference type="InterPro" id="IPR000829">
    <property type="entry name" value="DAGK"/>
</dbReference>
<keyword evidence="18" id="KW-0479">Metal-binding</keyword>
<keyword evidence="7 17" id="KW-0547">Nucleotide-binding</keyword>
<evidence type="ECO:0000256" key="6">
    <source>
        <dbReference type="ARBA" id="ARBA00022692"/>
    </source>
</evidence>
<dbReference type="RefSeq" id="WP_191159975.1">
    <property type="nucleotide sequence ID" value="NZ_JACXAI010000025.1"/>
</dbReference>
<evidence type="ECO:0000313" key="21">
    <source>
        <dbReference type="Proteomes" id="UP000626844"/>
    </source>
</evidence>
<evidence type="ECO:0000256" key="19">
    <source>
        <dbReference type="SAM" id="Phobius"/>
    </source>
</evidence>
<evidence type="ECO:0000256" key="13">
    <source>
        <dbReference type="ARBA" id="ARBA00023209"/>
    </source>
</evidence>
<comment type="cofactor">
    <cofactor evidence="18">
        <name>Mg(2+)</name>
        <dbReference type="ChEBI" id="CHEBI:18420"/>
    </cofactor>
    <text evidence="18">Mn(2+), Zn(2+), Cd(2+) and Co(2+) support activity to lesser extents.</text>
</comment>
<evidence type="ECO:0000256" key="7">
    <source>
        <dbReference type="ARBA" id="ARBA00022741"/>
    </source>
</evidence>
<evidence type="ECO:0000256" key="1">
    <source>
        <dbReference type="ARBA" id="ARBA00004651"/>
    </source>
</evidence>
<dbReference type="InterPro" id="IPR033717">
    <property type="entry name" value="UDPK"/>
</dbReference>
<feature type="binding site" evidence="16">
    <location>
        <position position="73"/>
    </location>
    <ligand>
        <name>substrate</name>
    </ligand>
</feature>
<keyword evidence="13" id="KW-0594">Phospholipid biosynthesis</keyword>
<dbReference type="Pfam" id="PF01219">
    <property type="entry name" value="DAGK_prokar"/>
    <property type="match status" value="1"/>
</dbReference>
<keyword evidence="11" id="KW-0443">Lipid metabolism</keyword>
<comment type="similarity">
    <text evidence="2">Belongs to the bacterial diacylglycerol kinase family.</text>
</comment>
<dbReference type="GO" id="GO:0005886">
    <property type="term" value="C:plasma membrane"/>
    <property type="evidence" value="ECO:0007669"/>
    <property type="project" value="UniProtKB-SubCell"/>
</dbReference>
<dbReference type="PANTHER" id="PTHR34299:SF1">
    <property type="entry name" value="DIACYLGLYCEROL KINASE"/>
    <property type="match status" value="1"/>
</dbReference>
<feature type="binding site" evidence="18">
    <location>
        <position position="80"/>
    </location>
    <ligand>
        <name>a divalent metal cation</name>
        <dbReference type="ChEBI" id="CHEBI:60240"/>
    </ligand>
</feature>
<sequence length="126" mass="14569">MDLKGRKRSEWTRLLKSFSFAWDGIKTALREERNFQIHLIVAVVVLFAAFWFELTRYEWIIILFLITGMLSLELMNTAVERVVDLVTKEYKPLAKYAKDTAAAAVLLYAVLSIIVGFIIFLPKLIN</sequence>
<keyword evidence="5" id="KW-0808">Transferase</keyword>